<comment type="caution">
    <text evidence="1">The sequence shown here is derived from an EMBL/GenBank/DDBJ whole genome shotgun (WGS) entry which is preliminary data.</text>
</comment>
<evidence type="ECO:0000313" key="1">
    <source>
        <dbReference type="EMBL" id="RLW02600.1"/>
    </source>
</evidence>
<proteinExistence type="predicted"/>
<organism evidence="1 2">
    <name type="scientific">Chloebia gouldiae</name>
    <name type="common">Gouldian finch</name>
    <name type="synonym">Erythrura gouldiae</name>
    <dbReference type="NCBI Taxonomy" id="44316"/>
    <lineage>
        <taxon>Eukaryota</taxon>
        <taxon>Metazoa</taxon>
        <taxon>Chordata</taxon>
        <taxon>Craniata</taxon>
        <taxon>Vertebrata</taxon>
        <taxon>Euteleostomi</taxon>
        <taxon>Archelosauria</taxon>
        <taxon>Archosauria</taxon>
        <taxon>Dinosauria</taxon>
        <taxon>Saurischia</taxon>
        <taxon>Theropoda</taxon>
        <taxon>Coelurosauria</taxon>
        <taxon>Aves</taxon>
        <taxon>Neognathae</taxon>
        <taxon>Neoaves</taxon>
        <taxon>Telluraves</taxon>
        <taxon>Australaves</taxon>
        <taxon>Passeriformes</taxon>
        <taxon>Passeroidea</taxon>
        <taxon>Passeridae</taxon>
        <taxon>Chloebia</taxon>
    </lineage>
</organism>
<keyword evidence="2" id="KW-1185">Reference proteome</keyword>
<dbReference type="AlphaFoldDB" id="A0A3L8SIV4"/>
<name>A0A3L8SIV4_CHLGU</name>
<gene>
    <name evidence="1" type="ORF">DV515_00007262</name>
</gene>
<accession>A0A3L8SIV4</accession>
<dbReference type="EMBL" id="QUSF01000018">
    <property type="protein sequence ID" value="RLW02600.1"/>
    <property type="molecule type" value="Genomic_DNA"/>
</dbReference>
<evidence type="ECO:0000313" key="2">
    <source>
        <dbReference type="Proteomes" id="UP000276834"/>
    </source>
</evidence>
<dbReference type="Proteomes" id="UP000276834">
    <property type="component" value="Unassembled WGS sequence"/>
</dbReference>
<protein>
    <submittedName>
        <fullName evidence="1">Uncharacterized protein</fullName>
    </submittedName>
</protein>
<sequence>MSRPRPAFYSALNLPKSSFVDVLQGQFGDDEVTCYLRHIVDSSIVLLFTICDFLPLHAKVLTACDASVCPLTHHQGICRGRISRVCQYSRSEGVGFDAVRINSSMSSQG</sequence>
<reference evidence="1 2" key="1">
    <citation type="journal article" date="2018" name="Proc. R. Soc. B">
        <title>A non-coding region near Follistatin controls head colour polymorphism in the Gouldian finch.</title>
        <authorList>
            <person name="Toomey M.B."/>
            <person name="Marques C.I."/>
            <person name="Andrade P."/>
            <person name="Araujo P.M."/>
            <person name="Sabatino S."/>
            <person name="Gazda M.A."/>
            <person name="Afonso S."/>
            <person name="Lopes R.J."/>
            <person name="Corbo J.C."/>
            <person name="Carneiro M."/>
        </authorList>
    </citation>
    <scope>NUCLEOTIDE SEQUENCE [LARGE SCALE GENOMIC DNA]</scope>
    <source>
        <strain evidence="1">Red01</strain>
        <tissue evidence="1">Muscle</tissue>
    </source>
</reference>